<organism evidence="1 2">
    <name type="scientific">Rhododendron griersonianum</name>
    <dbReference type="NCBI Taxonomy" id="479676"/>
    <lineage>
        <taxon>Eukaryota</taxon>
        <taxon>Viridiplantae</taxon>
        <taxon>Streptophyta</taxon>
        <taxon>Embryophyta</taxon>
        <taxon>Tracheophyta</taxon>
        <taxon>Spermatophyta</taxon>
        <taxon>Magnoliopsida</taxon>
        <taxon>eudicotyledons</taxon>
        <taxon>Gunneridae</taxon>
        <taxon>Pentapetalae</taxon>
        <taxon>asterids</taxon>
        <taxon>Ericales</taxon>
        <taxon>Ericaceae</taxon>
        <taxon>Ericoideae</taxon>
        <taxon>Rhodoreae</taxon>
        <taxon>Rhododendron</taxon>
    </lineage>
</organism>
<gene>
    <name evidence="1" type="ORF">RHGRI_012422</name>
</gene>
<dbReference type="EMBL" id="JACTNZ010000004">
    <property type="protein sequence ID" value="KAG5554852.1"/>
    <property type="molecule type" value="Genomic_DNA"/>
</dbReference>
<dbReference type="Proteomes" id="UP000823749">
    <property type="component" value="Chromosome 4"/>
</dbReference>
<name>A0AAV6KQW8_9ERIC</name>
<proteinExistence type="predicted"/>
<evidence type="ECO:0000313" key="1">
    <source>
        <dbReference type="EMBL" id="KAG5554852.1"/>
    </source>
</evidence>
<evidence type="ECO:0000313" key="2">
    <source>
        <dbReference type="Proteomes" id="UP000823749"/>
    </source>
</evidence>
<reference evidence="1" key="1">
    <citation type="submission" date="2020-08" db="EMBL/GenBank/DDBJ databases">
        <title>Plant Genome Project.</title>
        <authorList>
            <person name="Zhang R.-G."/>
        </authorList>
    </citation>
    <scope>NUCLEOTIDE SEQUENCE</scope>
    <source>
        <strain evidence="1">WSP0</strain>
        <tissue evidence="1">Leaf</tissue>
    </source>
</reference>
<accession>A0AAV6KQW8</accession>
<keyword evidence="2" id="KW-1185">Reference proteome</keyword>
<protein>
    <submittedName>
        <fullName evidence="1">Uncharacterized protein</fullName>
    </submittedName>
</protein>
<sequence length="117" mass="13342">MATTTLEGNRMDMEEKVSNNFKSGMSKYGLVVLSGPLRIVRRGGYQDEVLGLRRRAAIELCARLLVVPHDAGSLQTLHTMTPLCFNKDDEMMMEIDRKRLVVYNLEGIMHRLLSHLH</sequence>
<comment type="caution">
    <text evidence="1">The sequence shown here is derived from an EMBL/GenBank/DDBJ whole genome shotgun (WGS) entry which is preliminary data.</text>
</comment>
<dbReference type="AlphaFoldDB" id="A0AAV6KQW8"/>